<name>T0J0H4_9SPHN</name>
<protein>
    <submittedName>
        <fullName evidence="1">Uncharacterized protein</fullName>
    </submittedName>
</protein>
<dbReference type="InterPro" id="IPR002201">
    <property type="entry name" value="Glyco_trans_9"/>
</dbReference>
<proteinExistence type="predicted"/>
<organism evidence="1 2">
    <name type="scientific">Novosphingobium lindaniclasticum LE124</name>
    <dbReference type="NCBI Taxonomy" id="1096930"/>
    <lineage>
        <taxon>Bacteria</taxon>
        <taxon>Pseudomonadati</taxon>
        <taxon>Pseudomonadota</taxon>
        <taxon>Alphaproteobacteria</taxon>
        <taxon>Sphingomonadales</taxon>
        <taxon>Sphingomonadaceae</taxon>
        <taxon>Novosphingobium</taxon>
    </lineage>
</organism>
<reference evidence="1 2" key="1">
    <citation type="journal article" date="2013" name="Genome Announc.">
        <title>Genome Sequence of Novosphingobium lindaniclasticum LE124T, Isolated from a Hexachlorocyclohexane Dumpsite.</title>
        <authorList>
            <person name="Saxena A."/>
            <person name="Nayyar N."/>
            <person name="Sangwan N."/>
            <person name="Kumari R."/>
            <person name="Khurana J.P."/>
            <person name="Lal R."/>
        </authorList>
    </citation>
    <scope>NUCLEOTIDE SEQUENCE [LARGE SCALE GENOMIC DNA]</scope>
    <source>
        <strain evidence="1 2">LE124</strain>
    </source>
</reference>
<evidence type="ECO:0000313" key="1">
    <source>
        <dbReference type="EMBL" id="EQB15429.1"/>
    </source>
</evidence>
<dbReference type="Pfam" id="PF01075">
    <property type="entry name" value="Glyco_transf_9"/>
    <property type="match status" value="1"/>
</dbReference>
<keyword evidence="2" id="KW-1185">Reference proteome</keyword>
<dbReference type="GO" id="GO:0016757">
    <property type="term" value="F:glycosyltransferase activity"/>
    <property type="evidence" value="ECO:0007669"/>
    <property type="project" value="InterPro"/>
</dbReference>
<dbReference type="Proteomes" id="UP000015527">
    <property type="component" value="Unassembled WGS sequence"/>
</dbReference>
<evidence type="ECO:0000313" key="2">
    <source>
        <dbReference type="Proteomes" id="UP000015527"/>
    </source>
</evidence>
<dbReference type="AlphaFoldDB" id="T0J0H4"/>
<accession>T0J0H4</accession>
<dbReference type="PATRIC" id="fig|1096930.3.peg.2473"/>
<comment type="caution">
    <text evidence="1">The sequence shown here is derived from an EMBL/GenBank/DDBJ whole genome shotgun (WGS) entry which is preliminary data.</text>
</comment>
<dbReference type="EMBL" id="ATHL01000076">
    <property type="protein sequence ID" value="EQB15429.1"/>
    <property type="molecule type" value="Genomic_DNA"/>
</dbReference>
<dbReference type="Gene3D" id="3.40.50.2000">
    <property type="entry name" value="Glycogen Phosphorylase B"/>
    <property type="match status" value="1"/>
</dbReference>
<dbReference type="eggNOG" id="COG0859">
    <property type="taxonomic scope" value="Bacteria"/>
</dbReference>
<gene>
    <name evidence="1" type="ORF">L284_12380</name>
</gene>
<dbReference type="RefSeq" id="WP_021234322.1">
    <property type="nucleotide sequence ID" value="NZ_ATHL01000076.1"/>
</dbReference>
<dbReference type="SUPFAM" id="SSF53756">
    <property type="entry name" value="UDP-Glycosyltransferase/glycogen phosphorylase"/>
    <property type="match status" value="1"/>
</dbReference>
<dbReference type="OrthoDB" id="6193797at2"/>
<sequence length="298" mass="32716">MIDLHAQWIASMRAGRYDEAWTIAGHVLDSRDPGTRDDAALPYHQRWVWDGRPVAGRRVVVRCYHGLGDTLQFARFLPLLAQRAASVTLEVQRSLVDLIRAAGWPIEVVAFDEQHPIPCGEVDVEITELDFALRAPPELAPPPYLNAPRAILPPGTIAICHQAGGWDGERSVPQGLFAPICALAPCITLVAEPSELDVINRLGCPLDMGATAALVAEASLVITVDTMIAHLAGALQKPTWLLLKARPDWRWPAEGAGSAWYPHMKLYRQPRAGDWKTVMARVTHDLSACHALDARSFT</sequence>